<dbReference type="OrthoDB" id="925207at2"/>
<evidence type="ECO:0000313" key="4">
    <source>
        <dbReference type="Proteomes" id="UP000198670"/>
    </source>
</evidence>
<dbReference type="CDD" id="cd12820">
    <property type="entry name" value="LbR_YadA-like"/>
    <property type="match status" value="1"/>
</dbReference>
<dbReference type="GO" id="GO:0019867">
    <property type="term" value="C:outer membrane"/>
    <property type="evidence" value="ECO:0007669"/>
    <property type="project" value="InterPro"/>
</dbReference>
<dbReference type="Pfam" id="PF13884">
    <property type="entry name" value="Peptidase_S74"/>
    <property type="match status" value="1"/>
</dbReference>
<dbReference type="Gene3D" id="2.150.10.10">
    <property type="entry name" value="Serralysin-like metalloprotease, C-terminal"/>
    <property type="match status" value="2"/>
</dbReference>
<feature type="domain" description="Peptidase S74" evidence="2">
    <location>
        <begin position="271"/>
        <end position="370"/>
    </location>
</feature>
<feature type="signal peptide" evidence="1">
    <location>
        <begin position="1"/>
        <end position="18"/>
    </location>
</feature>
<name>A0A1I3S1Y2_9SPHI</name>
<dbReference type="Pfam" id="PF05658">
    <property type="entry name" value="YadA_head"/>
    <property type="match status" value="4"/>
</dbReference>
<feature type="chain" id="PRO_5011796286" evidence="1">
    <location>
        <begin position="19"/>
        <end position="397"/>
    </location>
</feature>
<dbReference type="RefSeq" id="WP_090629869.1">
    <property type="nucleotide sequence ID" value="NZ_FOQO01000010.1"/>
</dbReference>
<keyword evidence="1" id="KW-0732">Signal</keyword>
<keyword evidence="4" id="KW-1185">Reference proteome</keyword>
<dbReference type="InterPro" id="IPR030392">
    <property type="entry name" value="S74_ICA"/>
</dbReference>
<sequence length="397" mass="41182">MKRILLVLFCAIAYQSVAQVGLGTNDPKAGLHVVDRNVVFSAAGDVTVSERAPLTDANRRLMWYPEQAAFRAGLVNSYGVTYWDTPNIGNYSFSTGENTRASGEYSIAMNLATTASGDGAVAMGNNAAAIGNHSVAFSGTAGNTGSVVIGSGAQAESDHAMALGPSSIARGGESVTFGPSKTYGDFSMAIGLQNNAWAPYSIAIGKNANSGRLGSMVLSDGSAGFSSDSTVATAANQLAIRGANGIRLFTNSELSSGVELAAAGGGWNVISDRRAKENFQTISATEAESILQKVATIPIARWNYKSQPTTQLHIGPMAQDFHAAFQLDGLANDTTINTVDIDGVNMVAIQALERRTTALRSGTDNLAGELAAMDQRLAVLEAWVAGLMAGSTGKPTK</sequence>
<dbReference type="InterPro" id="IPR011049">
    <property type="entry name" value="Serralysin-like_metalloprot_C"/>
</dbReference>
<dbReference type="Gene3D" id="1.10.10.10">
    <property type="entry name" value="Winged helix-like DNA-binding domain superfamily/Winged helix DNA-binding domain"/>
    <property type="match status" value="1"/>
</dbReference>
<dbReference type="SUPFAM" id="SSF101967">
    <property type="entry name" value="Adhesin YadA, collagen-binding domain"/>
    <property type="match status" value="1"/>
</dbReference>
<dbReference type="InterPro" id="IPR008640">
    <property type="entry name" value="Adhesin_Head_dom"/>
</dbReference>
<organism evidence="3 4">
    <name type="scientific">Parapedobacter indicus</name>
    <dbReference type="NCBI Taxonomy" id="1477437"/>
    <lineage>
        <taxon>Bacteria</taxon>
        <taxon>Pseudomonadati</taxon>
        <taxon>Bacteroidota</taxon>
        <taxon>Sphingobacteriia</taxon>
        <taxon>Sphingobacteriales</taxon>
        <taxon>Sphingobacteriaceae</taxon>
        <taxon>Parapedobacter</taxon>
    </lineage>
</organism>
<dbReference type="STRING" id="1477437.SAMN05444682_110225"/>
<dbReference type="PROSITE" id="PS51688">
    <property type="entry name" value="ICA"/>
    <property type="match status" value="1"/>
</dbReference>
<evidence type="ECO:0000313" key="3">
    <source>
        <dbReference type="EMBL" id="SFJ52685.1"/>
    </source>
</evidence>
<gene>
    <name evidence="3" type="ORF">SAMN05444682_110225</name>
</gene>
<dbReference type="Proteomes" id="UP000198670">
    <property type="component" value="Unassembled WGS sequence"/>
</dbReference>
<proteinExistence type="predicted"/>
<evidence type="ECO:0000256" key="1">
    <source>
        <dbReference type="SAM" id="SignalP"/>
    </source>
</evidence>
<dbReference type="EMBL" id="FOQO01000010">
    <property type="protein sequence ID" value="SFJ52685.1"/>
    <property type="molecule type" value="Genomic_DNA"/>
</dbReference>
<reference evidence="3 4" key="1">
    <citation type="submission" date="2016-10" db="EMBL/GenBank/DDBJ databases">
        <authorList>
            <person name="de Groot N.N."/>
        </authorList>
    </citation>
    <scope>NUCLEOTIDE SEQUENCE [LARGE SCALE GENOMIC DNA]</scope>
    <source>
        <strain evidence="3 4">RK1</strain>
    </source>
</reference>
<dbReference type="AlphaFoldDB" id="A0A1I3S1Y2"/>
<dbReference type="InterPro" id="IPR036388">
    <property type="entry name" value="WH-like_DNA-bd_sf"/>
</dbReference>
<evidence type="ECO:0000259" key="2">
    <source>
        <dbReference type="PROSITE" id="PS51688"/>
    </source>
</evidence>
<protein>
    <submittedName>
        <fullName evidence="3">Head domain of trimeric autotransporter adhesin</fullName>
    </submittedName>
</protein>
<accession>A0A1I3S1Y2</accession>